<proteinExistence type="predicted"/>
<name>A0AAV6UF48_9ARAC</name>
<dbReference type="EMBL" id="JAFNEN010000446">
    <property type="protein sequence ID" value="KAG8182809.1"/>
    <property type="molecule type" value="Genomic_DNA"/>
</dbReference>
<evidence type="ECO:0000256" key="1">
    <source>
        <dbReference type="SAM" id="MobiDB-lite"/>
    </source>
</evidence>
<feature type="compositionally biased region" description="Basic and acidic residues" evidence="1">
    <location>
        <begin position="1"/>
        <end position="13"/>
    </location>
</feature>
<accession>A0AAV6UF48</accession>
<gene>
    <name evidence="2" type="ORF">JTE90_003482</name>
</gene>
<organism evidence="2 3">
    <name type="scientific">Oedothorax gibbosus</name>
    <dbReference type="NCBI Taxonomy" id="931172"/>
    <lineage>
        <taxon>Eukaryota</taxon>
        <taxon>Metazoa</taxon>
        <taxon>Ecdysozoa</taxon>
        <taxon>Arthropoda</taxon>
        <taxon>Chelicerata</taxon>
        <taxon>Arachnida</taxon>
        <taxon>Araneae</taxon>
        <taxon>Araneomorphae</taxon>
        <taxon>Entelegynae</taxon>
        <taxon>Araneoidea</taxon>
        <taxon>Linyphiidae</taxon>
        <taxon>Erigoninae</taxon>
        <taxon>Oedothorax</taxon>
    </lineage>
</organism>
<dbReference type="AlphaFoldDB" id="A0AAV6UF48"/>
<evidence type="ECO:0000313" key="3">
    <source>
        <dbReference type="Proteomes" id="UP000827092"/>
    </source>
</evidence>
<protein>
    <submittedName>
        <fullName evidence="2">Uncharacterized protein</fullName>
    </submittedName>
</protein>
<dbReference type="Proteomes" id="UP000827092">
    <property type="component" value="Unassembled WGS sequence"/>
</dbReference>
<feature type="region of interest" description="Disordered" evidence="1">
    <location>
        <begin position="1"/>
        <end position="41"/>
    </location>
</feature>
<keyword evidence="3" id="KW-1185">Reference proteome</keyword>
<reference evidence="2 3" key="1">
    <citation type="journal article" date="2022" name="Nat. Ecol. Evol.">
        <title>A masculinizing supergene underlies an exaggerated male reproductive morph in a spider.</title>
        <authorList>
            <person name="Hendrickx F."/>
            <person name="De Corte Z."/>
            <person name="Sonet G."/>
            <person name="Van Belleghem S.M."/>
            <person name="Kostlbacher S."/>
            <person name="Vangestel C."/>
        </authorList>
    </citation>
    <scope>NUCLEOTIDE SEQUENCE [LARGE SCALE GENOMIC DNA]</scope>
    <source>
        <strain evidence="2">W744_W776</strain>
    </source>
</reference>
<comment type="caution">
    <text evidence="2">The sequence shown here is derived from an EMBL/GenBank/DDBJ whole genome shotgun (WGS) entry which is preliminary data.</text>
</comment>
<evidence type="ECO:0000313" key="2">
    <source>
        <dbReference type="EMBL" id="KAG8182809.1"/>
    </source>
</evidence>
<sequence>MKRKNDAKNNSKNEKKRKRTKSSNPNNEEMNETPKVEILDAQGDVEDPAMEAVADFLLVGKTVVAYSDQFLLATITKHLMK</sequence>